<keyword evidence="2" id="KW-1185">Reference proteome</keyword>
<evidence type="ECO:0000313" key="1">
    <source>
        <dbReference type="EMBL" id="RNA01722.1"/>
    </source>
</evidence>
<organism evidence="1 2">
    <name type="scientific">Brachionus plicatilis</name>
    <name type="common">Marine rotifer</name>
    <name type="synonym">Brachionus muelleri</name>
    <dbReference type="NCBI Taxonomy" id="10195"/>
    <lineage>
        <taxon>Eukaryota</taxon>
        <taxon>Metazoa</taxon>
        <taxon>Spiralia</taxon>
        <taxon>Gnathifera</taxon>
        <taxon>Rotifera</taxon>
        <taxon>Eurotatoria</taxon>
        <taxon>Monogononta</taxon>
        <taxon>Pseudotrocha</taxon>
        <taxon>Ploima</taxon>
        <taxon>Brachionidae</taxon>
        <taxon>Brachionus</taxon>
    </lineage>
</organism>
<proteinExistence type="predicted"/>
<accession>A0A3M7PRG2</accession>
<dbReference type="AlphaFoldDB" id="A0A3M7PRG2"/>
<reference evidence="1 2" key="1">
    <citation type="journal article" date="2018" name="Sci. Rep.">
        <title>Genomic signatures of local adaptation to the degree of environmental predictability in rotifers.</title>
        <authorList>
            <person name="Franch-Gras L."/>
            <person name="Hahn C."/>
            <person name="Garcia-Roger E.M."/>
            <person name="Carmona M.J."/>
            <person name="Serra M."/>
            <person name="Gomez A."/>
        </authorList>
    </citation>
    <scope>NUCLEOTIDE SEQUENCE [LARGE SCALE GENOMIC DNA]</scope>
    <source>
        <strain evidence="1">HYR1</strain>
    </source>
</reference>
<comment type="caution">
    <text evidence="1">The sequence shown here is derived from an EMBL/GenBank/DDBJ whole genome shotgun (WGS) entry which is preliminary data.</text>
</comment>
<dbReference type="EMBL" id="REGN01009191">
    <property type="protein sequence ID" value="RNA01722.1"/>
    <property type="molecule type" value="Genomic_DNA"/>
</dbReference>
<evidence type="ECO:0000313" key="2">
    <source>
        <dbReference type="Proteomes" id="UP000276133"/>
    </source>
</evidence>
<name>A0A3M7PRG2_BRAPC</name>
<protein>
    <submittedName>
        <fullName evidence="1">Uncharacterized protein</fullName>
    </submittedName>
</protein>
<gene>
    <name evidence="1" type="ORF">BpHYR1_015601</name>
</gene>
<sequence>MCLHKSCSALAKLMEALTSIQSPNTNFSSQTADLFFGKIFLPVNLSVLLNELQIVRISASAQSSTGQGGHDHNAKKTS</sequence>
<dbReference type="Proteomes" id="UP000276133">
    <property type="component" value="Unassembled WGS sequence"/>
</dbReference>